<name>A0AAD8E372_DIPPU</name>
<dbReference type="AlphaFoldDB" id="A0AAD8E372"/>
<keyword evidence="3" id="KW-1185">Reference proteome</keyword>
<evidence type="ECO:0000313" key="2">
    <source>
        <dbReference type="EMBL" id="KAJ9575548.1"/>
    </source>
</evidence>
<dbReference type="Proteomes" id="UP001233999">
    <property type="component" value="Unassembled WGS sequence"/>
</dbReference>
<feature type="non-terminal residue" evidence="2">
    <location>
        <position position="1"/>
    </location>
</feature>
<proteinExistence type="predicted"/>
<accession>A0AAD8E372</accession>
<gene>
    <name evidence="2" type="ORF">L9F63_007589</name>
</gene>
<reference evidence="2" key="1">
    <citation type="journal article" date="2023" name="IScience">
        <title>Live-bearing cockroach genome reveals convergent evolutionary mechanisms linked to viviparity in insects and beyond.</title>
        <authorList>
            <person name="Fouks B."/>
            <person name="Harrison M.C."/>
            <person name="Mikhailova A.A."/>
            <person name="Marchal E."/>
            <person name="English S."/>
            <person name="Carruthers M."/>
            <person name="Jennings E.C."/>
            <person name="Chiamaka E.L."/>
            <person name="Frigard R.A."/>
            <person name="Pippel M."/>
            <person name="Attardo G.M."/>
            <person name="Benoit J.B."/>
            <person name="Bornberg-Bauer E."/>
            <person name="Tobe S.S."/>
        </authorList>
    </citation>
    <scope>NUCLEOTIDE SEQUENCE</scope>
    <source>
        <strain evidence="2">Stay&amp;Tobe</strain>
    </source>
</reference>
<sequence>RHNDNLIPSTGMTVVSRRQKRGAIDIESAAIISENSAQDMAEEPPHGMAPSSPPPQ</sequence>
<organism evidence="2 3">
    <name type="scientific">Diploptera punctata</name>
    <name type="common">Pacific beetle cockroach</name>
    <dbReference type="NCBI Taxonomy" id="6984"/>
    <lineage>
        <taxon>Eukaryota</taxon>
        <taxon>Metazoa</taxon>
        <taxon>Ecdysozoa</taxon>
        <taxon>Arthropoda</taxon>
        <taxon>Hexapoda</taxon>
        <taxon>Insecta</taxon>
        <taxon>Pterygota</taxon>
        <taxon>Neoptera</taxon>
        <taxon>Polyneoptera</taxon>
        <taxon>Dictyoptera</taxon>
        <taxon>Blattodea</taxon>
        <taxon>Blaberoidea</taxon>
        <taxon>Blaberidae</taxon>
        <taxon>Diplopterinae</taxon>
        <taxon>Diploptera</taxon>
    </lineage>
</organism>
<dbReference type="EMBL" id="JASPKZ010009831">
    <property type="protein sequence ID" value="KAJ9575548.1"/>
    <property type="molecule type" value="Genomic_DNA"/>
</dbReference>
<comment type="caution">
    <text evidence="2">The sequence shown here is derived from an EMBL/GenBank/DDBJ whole genome shotgun (WGS) entry which is preliminary data.</text>
</comment>
<evidence type="ECO:0000256" key="1">
    <source>
        <dbReference type="SAM" id="MobiDB-lite"/>
    </source>
</evidence>
<reference evidence="2" key="2">
    <citation type="submission" date="2023-05" db="EMBL/GenBank/DDBJ databases">
        <authorList>
            <person name="Fouks B."/>
        </authorList>
    </citation>
    <scope>NUCLEOTIDE SEQUENCE</scope>
    <source>
        <strain evidence="2">Stay&amp;Tobe</strain>
        <tissue evidence="2">Testes</tissue>
    </source>
</reference>
<feature type="non-terminal residue" evidence="2">
    <location>
        <position position="56"/>
    </location>
</feature>
<evidence type="ECO:0000313" key="3">
    <source>
        <dbReference type="Proteomes" id="UP001233999"/>
    </source>
</evidence>
<feature type="region of interest" description="Disordered" evidence="1">
    <location>
        <begin position="34"/>
        <end position="56"/>
    </location>
</feature>
<protein>
    <submittedName>
        <fullName evidence="2">Uncharacterized protein</fullName>
    </submittedName>
</protein>